<sequence>MGYNILLSDALSDKYPSLLPKLKALFNDNSAGEDVEVSTAPTFTSHAKAVQWADNFDVKGQAFTALWLDMDDLAIHLRDGTLSKFLDDFRCSQNLDDSATQTLLLVYAPSSTTTPAKYQIDVEMCRRELQFPCLHRMAESLDHAAYILHTYTHGMTPDRIHLVTRRYRNWKALRQGMKQIKPDVQAGNITLNSSLFSGMPPDKDSMENWVYNLYTFVVGDDPDAEFL</sequence>
<evidence type="ECO:0000313" key="2">
    <source>
        <dbReference type="Proteomes" id="UP001465976"/>
    </source>
</evidence>
<dbReference type="Proteomes" id="UP001465976">
    <property type="component" value="Unassembled WGS sequence"/>
</dbReference>
<proteinExistence type="predicted"/>
<reference evidence="1 2" key="1">
    <citation type="submission" date="2024-02" db="EMBL/GenBank/DDBJ databases">
        <title>A draft genome for the cacao thread blight pathogen Marasmius crinis-equi.</title>
        <authorList>
            <person name="Cohen S.P."/>
            <person name="Baruah I.K."/>
            <person name="Amoako-Attah I."/>
            <person name="Bukari Y."/>
            <person name="Meinhardt L.W."/>
            <person name="Bailey B.A."/>
        </authorList>
    </citation>
    <scope>NUCLEOTIDE SEQUENCE [LARGE SCALE GENOMIC DNA]</scope>
    <source>
        <strain evidence="1 2">GH-76</strain>
    </source>
</reference>
<protein>
    <submittedName>
        <fullName evidence="1">Uncharacterized protein</fullName>
    </submittedName>
</protein>
<evidence type="ECO:0000313" key="1">
    <source>
        <dbReference type="EMBL" id="KAL0578173.1"/>
    </source>
</evidence>
<organism evidence="1 2">
    <name type="scientific">Marasmius crinis-equi</name>
    <dbReference type="NCBI Taxonomy" id="585013"/>
    <lineage>
        <taxon>Eukaryota</taxon>
        <taxon>Fungi</taxon>
        <taxon>Dikarya</taxon>
        <taxon>Basidiomycota</taxon>
        <taxon>Agaricomycotina</taxon>
        <taxon>Agaricomycetes</taxon>
        <taxon>Agaricomycetidae</taxon>
        <taxon>Agaricales</taxon>
        <taxon>Marasmiineae</taxon>
        <taxon>Marasmiaceae</taxon>
        <taxon>Marasmius</taxon>
    </lineage>
</organism>
<name>A0ABR3FS94_9AGAR</name>
<gene>
    <name evidence="1" type="ORF">V5O48_003804</name>
</gene>
<dbReference type="EMBL" id="JBAHYK010000115">
    <property type="protein sequence ID" value="KAL0578173.1"/>
    <property type="molecule type" value="Genomic_DNA"/>
</dbReference>
<accession>A0ABR3FS94</accession>
<comment type="caution">
    <text evidence="1">The sequence shown here is derived from an EMBL/GenBank/DDBJ whole genome shotgun (WGS) entry which is preliminary data.</text>
</comment>
<keyword evidence="2" id="KW-1185">Reference proteome</keyword>